<keyword evidence="2 5" id="KW-0012">Acyltransferase</keyword>
<dbReference type="InterPro" id="IPR000182">
    <property type="entry name" value="GNAT_dom"/>
</dbReference>
<dbReference type="EC" id="2.3.-.-" evidence="5"/>
<reference evidence="5 6" key="1">
    <citation type="submission" date="2024-10" db="EMBL/GenBank/DDBJ databases">
        <title>The Natural Products Discovery Center: Release of the First 8490 Sequenced Strains for Exploring Actinobacteria Biosynthetic Diversity.</title>
        <authorList>
            <person name="Kalkreuter E."/>
            <person name="Kautsar S.A."/>
            <person name="Yang D."/>
            <person name="Bader C.D."/>
            <person name="Teijaro C.N."/>
            <person name="Fluegel L."/>
            <person name="Davis C.M."/>
            <person name="Simpson J.R."/>
            <person name="Lauterbach L."/>
            <person name="Steele A.D."/>
            <person name="Gui C."/>
            <person name="Meng S."/>
            <person name="Li G."/>
            <person name="Viehrig K."/>
            <person name="Ye F."/>
            <person name="Su P."/>
            <person name="Kiefer A.F."/>
            <person name="Nichols A."/>
            <person name="Cepeda A.J."/>
            <person name="Yan W."/>
            <person name="Fan B."/>
            <person name="Jiang Y."/>
            <person name="Adhikari A."/>
            <person name="Zheng C.-J."/>
            <person name="Schuster L."/>
            <person name="Cowan T.M."/>
            <person name="Smanski M.J."/>
            <person name="Chevrette M.G."/>
            <person name="De Carvalho L.P.S."/>
            <person name="Shen B."/>
        </authorList>
    </citation>
    <scope>NUCLEOTIDE SEQUENCE [LARGE SCALE GENOMIC DNA]</scope>
    <source>
        <strain evidence="5 6">NPDC006488</strain>
    </source>
</reference>
<evidence type="ECO:0000313" key="6">
    <source>
        <dbReference type="Proteomes" id="UP001601303"/>
    </source>
</evidence>
<keyword evidence="6" id="KW-1185">Reference proteome</keyword>
<dbReference type="SUPFAM" id="SSF55729">
    <property type="entry name" value="Acyl-CoA N-acyltransferases (Nat)"/>
    <property type="match status" value="1"/>
</dbReference>
<dbReference type="Proteomes" id="UP001601303">
    <property type="component" value="Unassembled WGS sequence"/>
</dbReference>
<dbReference type="PROSITE" id="PS51186">
    <property type="entry name" value="GNAT"/>
    <property type="match status" value="1"/>
</dbReference>
<organism evidence="5 6">
    <name type="scientific">Streptomyces hokutonensis</name>
    <dbReference type="NCBI Taxonomy" id="1306990"/>
    <lineage>
        <taxon>Bacteria</taxon>
        <taxon>Bacillati</taxon>
        <taxon>Actinomycetota</taxon>
        <taxon>Actinomycetes</taxon>
        <taxon>Kitasatosporales</taxon>
        <taxon>Streptomycetaceae</taxon>
        <taxon>Streptomyces</taxon>
    </lineage>
</organism>
<comment type="caution">
    <text evidence="5">The sequence shown here is derived from an EMBL/GenBank/DDBJ whole genome shotgun (WGS) entry which is preliminary data.</text>
</comment>
<evidence type="ECO:0000256" key="2">
    <source>
        <dbReference type="ARBA" id="ARBA00023315"/>
    </source>
</evidence>
<dbReference type="PANTHER" id="PTHR43792">
    <property type="entry name" value="GNAT FAMILY, PUTATIVE (AFU_ORTHOLOGUE AFUA_3G00765)-RELATED-RELATED"/>
    <property type="match status" value="1"/>
</dbReference>
<gene>
    <name evidence="5" type="ORF">ACFYNQ_36885</name>
</gene>
<dbReference type="RefSeq" id="WP_388113096.1">
    <property type="nucleotide sequence ID" value="NZ_JBIAHM010000015.1"/>
</dbReference>
<dbReference type="InterPro" id="IPR016181">
    <property type="entry name" value="Acyl_CoA_acyltransferase"/>
</dbReference>
<dbReference type="PANTHER" id="PTHR43792:SF8">
    <property type="entry name" value="[RIBOSOMAL PROTEIN US5]-ALANINE N-ACETYLTRANSFERASE"/>
    <property type="match status" value="1"/>
</dbReference>
<sequence>MDIRPEQLADGLTLRLAEPADAPALAAAFAENRSPWEPYRPDAFFTAEGQRGRLRAMLRECREGRVVPLLLVSGGRVAGAFTLAGIVLGSFRSASLGYWITADLQGRGLATSGVGRVCGIARETIGLHRLEATTRLDNLASQRVLEKSGFEPIGMAPRYAHIGGAWQDHRLFQRILHDDDPMSAF</sequence>
<feature type="domain" description="N-acetyltransferase" evidence="4">
    <location>
        <begin position="12"/>
        <end position="173"/>
    </location>
</feature>
<evidence type="ECO:0000256" key="1">
    <source>
        <dbReference type="ARBA" id="ARBA00022679"/>
    </source>
</evidence>
<keyword evidence="1 5" id="KW-0808">Transferase</keyword>
<dbReference type="Pfam" id="PF13302">
    <property type="entry name" value="Acetyltransf_3"/>
    <property type="match status" value="1"/>
</dbReference>
<dbReference type="EMBL" id="JBIAHM010000015">
    <property type="protein sequence ID" value="MFE9604115.1"/>
    <property type="molecule type" value="Genomic_DNA"/>
</dbReference>
<protein>
    <submittedName>
        <fullName evidence="5">GNAT family N-acetyltransferase</fullName>
        <ecNumber evidence="5">2.3.-.-</ecNumber>
    </submittedName>
</protein>
<dbReference type="GO" id="GO:0016746">
    <property type="term" value="F:acyltransferase activity"/>
    <property type="evidence" value="ECO:0007669"/>
    <property type="project" value="UniProtKB-KW"/>
</dbReference>
<evidence type="ECO:0000256" key="3">
    <source>
        <dbReference type="ARBA" id="ARBA00038502"/>
    </source>
</evidence>
<comment type="similarity">
    <text evidence="3">Belongs to the acetyltransferase family. RimJ subfamily.</text>
</comment>
<name>A0ABW6MHC7_9ACTN</name>
<evidence type="ECO:0000259" key="4">
    <source>
        <dbReference type="PROSITE" id="PS51186"/>
    </source>
</evidence>
<evidence type="ECO:0000313" key="5">
    <source>
        <dbReference type="EMBL" id="MFE9604115.1"/>
    </source>
</evidence>
<accession>A0ABW6MHC7</accession>
<dbReference type="InterPro" id="IPR051531">
    <property type="entry name" value="N-acetyltransferase"/>
</dbReference>
<dbReference type="Gene3D" id="3.40.630.30">
    <property type="match status" value="1"/>
</dbReference>
<proteinExistence type="inferred from homology"/>